<name>A0A0M3KJ24_ANISI</name>
<reference evidence="2 3" key="2">
    <citation type="submission" date="2018-11" db="EMBL/GenBank/DDBJ databases">
        <authorList>
            <consortium name="Pathogen Informatics"/>
        </authorList>
    </citation>
    <scope>NUCLEOTIDE SEQUENCE [LARGE SCALE GENOMIC DNA]</scope>
</reference>
<accession>A0A0M3KJ24</accession>
<evidence type="ECO:0000313" key="4">
    <source>
        <dbReference type="WBParaSite" id="ASIM_0002099601-mRNA-1"/>
    </source>
</evidence>
<gene>
    <name evidence="2" type="ORF">ASIM_LOCUS20372</name>
</gene>
<reference evidence="4" key="1">
    <citation type="submission" date="2017-02" db="UniProtKB">
        <authorList>
            <consortium name="WormBaseParasite"/>
        </authorList>
    </citation>
    <scope>IDENTIFICATION</scope>
</reference>
<keyword evidence="3" id="KW-1185">Reference proteome</keyword>
<feature type="region of interest" description="Disordered" evidence="1">
    <location>
        <begin position="1"/>
        <end position="51"/>
    </location>
</feature>
<dbReference type="Proteomes" id="UP000267096">
    <property type="component" value="Unassembled WGS sequence"/>
</dbReference>
<organism evidence="4">
    <name type="scientific">Anisakis simplex</name>
    <name type="common">Herring worm</name>
    <dbReference type="NCBI Taxonomy" id="6269"/>
    <lineage>
        <taxon>Eukaryota</taxon>
        <taxon>Metazoa</taxon>
        <taxon>Ecdysozoa</taxon>
        <taxon>Nematoda</taxon>
        <taxon>Chromadorea</taxon>
        <taxon>Rhabditida</taxon>
        <taxon>Spirurina</taxon>
        <taxon>Ascaridomorpha</taxon>
        <taxon>Ascaridoidea</taxon>
        <taxon>Anisakidae</taxon>
        <taxon>Anisakis</taxon>
        <taxon>Anisakis simplex complex</taxon>
    </lineage>
</organism>
<proteinExistence type="predicted"/>
<evidence type="ECO:0000313" key="3">
    <source>
        <dbReference type="Proteomes" id="UP000267096"/>
    </source>
</evidence>
<feature type="compositionally biased region" description="Low complexity" evidence="1">
    <location>
        <begin position="36"/>
        <end position="47"/>
    </location>
</feature>
<protein>
    <submittedName>
        <fullName evidence="2 4">Uncharacterized protein</fullName>
    </submittedName>
</protein>
<sequence>MFSAPKAINQTIDNTTATTTTTTTRTITVNGKLQQEEQPTQPQNPQELGNESKNYRAMWHWAYKETCKELGIKVSLSSHRIISCLSARHPSGP</sequence>
<evidence type="ECO:0000256" key="1">
    <source>
        <dbReference type="SAM" id="MobiDB-lite"/>
    </source>
</evidence>
<evidence type="ECO:0000313" key="2">
    <source>
        <dbReference type="EMBL" id="VDK76376.1"/>
    </source>
</evidence>
<dbReference type="EMBL" id="UYRR01039414">
    <property type="protein sequence ID" value="VDK76376.1"/>
    <property type="molecule type" value="Genomic_DNA"/>
</dbReference>
<feature type="compositionally biased region" description="Low complexity" evidence="1">
    <location>
        <begin position="15"/>
        <end position="28"/>
    </location>
</feature>
<dbReference type="AlphaFoldDB" id="A0A0M3KJ24"/>
<dbReference type="WBParaSite" id="ASIM_0002099601-mRNA-1">
    <property type="protein sequence ID" value="ASIM_0002099601-mRNA-1"/>
    <property type="gene ID" value="ASIM_0002099601"/>
</dbReference>